<sequence length="224" mass="23754">MSQHLLDAEAEFERLWQVYQQQGMVKRAGLGGRPAVLSVDLVRGFTDPSAPMGLHAFGDVVAPSRTVLDAARRAGAPVVLVGSGYDAEFREAGSWERKVTHAGLVHGSEWVEFDEGLGQIPSDHVVVKRYASGFFGTDLVSRLVSQGVDTVLVTGAATSGCVRATAVDALQHGFRVAVVQDAVADRERLPHLASLFDLGTKYADLVTVEEAVAHLSAVGAAAPH</sequence>
<dbReference type="SUPFAM" id="SSF52499">
    <property type="entry name" value="Isochorismatase-like hydrolases"/>
    <property type="match status" value="1"/>
</dbReference>
<dbReference type="Gene3D" id="3.40.50.850">
    <property type="entry name" value="Isochorismatase-like"/>
    <property type="match status" value="1"/>
</dbReference>
<protein>
    <submittedName>
        <fullName evidence="3">Maleamate amidohydrolase</fullName>
        <ecNumber evidence="3">3.5.1.107</ecNumber>
    </submittedName>
</protein>
<dbReference type="InterPro" id="IPR036380">
    <property type="entry name" value="Isochorismatase-like_sf"/>
</dbReference>
<dbReference type="EC" id="3.5.1.107" evidence="3"/>
<dbReference type="AlphaFoldDB" id="A0A9E6XZK3"/>
<dbReference type="Proteomes" id="UP001162834">
    <property type="component" value="Chromosome"/>
</dbReference>
<proteinExistence type="predicted"/>
<organism evidence="3 4">
    <name type="scientific">Capillimicrobium parvum</name>
    <dbReference type="NCBI Taxonomy" id="2884022"/>
    <lineage>
        <taxon>Bacteria</taxon>
        <taxon>Bacillati</taxon>
        <taxon>Actinomycetota</taxon>
        <taxon>Thermoleophilia</taxon>
        <taxon>Solirubrobacterales</taxon>
        <taxon>Capillimicrobiaceae</taxon>
        <taxon>Capillimicrobium</taxon>
    </lineage>
</organism>
<dbReference type="PANTHER" id="PTHR43540:SF1">
    <property type="entry name" value="ISOCHORISMATASE HYDROLASE"/>
    <property type="match status" value="1"/>
</dbReference>
<feature type="domain" description="Isochorismatase-like" evidence="2">
    <location>
        <begin position="35"/>
        <end position="210"/>
    </location>
</feature>
<dbReference type="EMBL" id="CP087164">
    <property type="protein sequence ID" value="UGS37294.1"/>
    <property type="molecule type" value="Genomic_DNA"/>
</dbReference>
<dbReference type="Pfam" id="PF00857">
    <property type="entry name" value="Isochorismatase"/>
    <property type="match status" value="1"/>
</dbReference>
<dbReference type="KEGG" id="sbae:DSM104329_03709"/>
<reference evidence="3" key="1">
    <citation type="journal article" date="2022" name="Int. J. Syst. Evol. Microbiol.">
        <title>Pseudomonas aegrilactucae sp. nov. and Pseudomonas morbosilactucae sp. nov., pathogens causing bacterial rot of lettuce in Japan.</title>
        <authorList>
            <person name="Sawada H."/>
            <person name="Fujikawa T."/>
            <person name="Satou M."/>
        </authorList>
    </citation>
    <scope>NUCLEOTIDE SEQUENCE</scope>
    <source>
        <strain evidence="3">0166_1</strain>
    </source>
</reference>
<evidence type="ECO:0000313" key="4">
    <source>
        <dbReference type="Proteomes" id="UP001162834"/>
    </source>
</evidence>
<evidence type="ECO:0000259" key="2">
    <source>
        <dbReference type="Pfam" id="PF00857"/>
    </source>
</evidence>
<keyword evidence="4" id="KW-1185">Reference proteome</keyword>
<dbReference type="GO" id="GO:0016787">
    <property type="term" value="F:hydrolase activity"/>
    <property type="evidence" value="ECO:0007669"/>
    <property type="project" value="UniProtKB-KW"/>
</dbReference>
<evidence type="ECO:0000313" key="3">
    <source>
        <dbReference type="EMBL" id="UGS37294.1"/>
    </source>
</evidence>
<keyword evidence="1 3" id="KW-0378">Hydrolase</keyword>
<dbReference type="InterPro" id="IPR050272">
    <property type="entry name" value="Isochorismatase-like_hydrls"/>
</dbReference>
<dbReference type="InterPro" id="IPR000868">
    <property type="entry name" value="Isochorismatase-like_dom"/>
</dbReference>
<gene>
    <name evidence="3" type="primary">nicF_4</name>
    <name evidence="3" type="ORF">DSM104329_03709</name>
</gene>
<dbReference type="PANTHER" id="PTHR43540">
    <property type="entry name" value="PEROXYUREIDOACRYLATE/UREIDOACRYLATE AMIDOHYDROLASE-RELATED"/>
    <property type="match status" value="1"/>
</dbReference>
<name>A0A9E6XZK3_9ACTN</name>
<evidence type="ECO:0000256" key="1">
    <source>
        <dbReference type="ARBA" id="ARBA00022801"/>
    </source>
</evidence>
<dbReference type="RefSeq" id="WP_259311351.1">
    <property type="nucleotide sequence ID" value="NZ_CP087164.1"/>
</dbReference>
<accession>A0A9E6XZK3</accession>